<dbReference type="Proteomes" id="UP001139028">
    <property type="component" value="Unassembled WGS sequence"/>
</dbReference>
<protein>
    <recommendedName>
        <fullName evidence="4">Lipoprotein</fullName>
    </recommendedName>
</protein>
<feature type="signal peptide" evidence="1">
    <location>
        <begin position="1"/>
        <end position="20"/>
    </location>
</feature>
<sequence length="150" mass="15910">MLKKRLFCLLWALILIVTVAACGQSREEPAVKNEVENIPGAVGPEATATPPPPPGEMVWVYRSSGSKQCEGGGMTLPQSLAKLRGSGVAVQESRCGVRTDRMFASVCGAPTGDILMHLVGMDALDAALELGYNPAEKVQYQFSACRDNSA</sequence>
<evidence type="ECO:0008006" key="4">
    <source>
        <dbReference type="Google" id="ProtNLM"/>
    </source>
</evidence>
<dbReference type="EMBL" id="JALBWM010000017">
    <property type="protein sequence ID" value="MCO1333913.1"/>
    <property type="molecule type" value="Genomic_DNA"/>
</dbReference>
<dbReference type="PROSITE" id="PS51257">
    <property type="entry name" value="PROKAR_LIPOPROTEIN"/>
    <property type="match status" value="1"/>
</dbReference>
<proteinExistence type="predicted"/>
<feature type="chain" id="PRO_5040893155" description="Lipoprotein" evidence="1">
    <location>
        <begin position="21"/>
        <end position="150"/>
    </location>
</feature>
<accession>A0A9X2J4B4</accession>
<evidence type="ECO:0000313" key="3">
    <source>
        <dbReference type="Proteomes" id="UP001139028"/>
    </source>
</evidence>
<keyword evidence="1" id="KW-0732">Signal</keyword>
<name>A0A9X2J4B4_9GAMM</name>
<dbReference type="AlphaFoldDB" id="A0A9X2J4B4"/>
<evidence type="ECO:0000256" key="1">
    <source>
        <dbReference type="SAM" id="SignalP"/>
    </source>
</evidence>
<evidence type="ECO:0000313" key="2">
    <source>
        <dbReference type="EMBL" id="MCO1333913.1"/>
    </source>
</evidence>
<comment type="caution">
    <text evidence="2">The sequence shown here is derived from an EMBL/GenBank/DDBJ whole genome shotgun (WGS) entry which is preliminary data.</text>
</comment>
<reference evidence="2" key="1">
    <citation type="journal article" date="2022" name="Arch. Microbiol.">
        <title>Microbulbifer okhotskensis sp. nov., isolated from a deep bottom sediment of the Okhotsk Sea.</title>
        <authorList>
            <person name="Romanenko L."/>
            <person name="Kurilenko V."/>
            <person name="Otstavnykh N."/>
            <person name="Velansky P."/>
            <person name="Isaeva M."/>
            <person name="Mikhailov V."/>
        </authorList>
    </citation>
    <scope>NUCLEOTIDE SEQUENCE</scope>
    <source>
        <strain evidence="2">OS29</strain>
    </source>
</reference>
<organism evidence="2 3">
    <name type="scientific">Microbulbifer okhotskensis</name>
    <dbReference type="NCBI Taxonomy" id="2926617"/>
    <lineage>
        <taxon>Bacteria</taxon>
        <taxon>Pseudomonadati</taxon>
        <taxon>Pseudomonadota</taxon>
        <taxon>Gammaproteobacteria</taxon>
        <taxon>Cellvibrionales</taxon>
        <taxon>Microbulbiferaceae</taxon>
        <taxon>Microbulbifer</taxon>
    </lineage>
</organism>
<keyword evidence="3" id="KW-1185">Reference proteome</keyword>
<dbReference type="RefSeq" id="WP_252465363.1">
    <property type="nucleotide sequence ID" value="NZ_JALBWM010000017.1"/>
</dbReference>
<gene>
    <name evidence="2" type="ORF">MO867_06120</name>
</gene>